<comment type="caution">
    <text evidence="2">The sequence shown here is derived from an EMBL/GenBank/DDBJ whole genome shotgun (WGS) entry which is preliminary data.</text>
</comment>
<dbReference type="Proteomes" id="UP000257109">
    <property type="component" value="Unassembled WGS sequence"/>
</dbReference>
<feature type="region of interest" description="Disordered" evidence="1">
    <location>
        <begin position="93"/>
        <end position="113"/>
    </location>
</feature>
<protein>
    <submittedName>
        <fullName evidence="2">Uncharacterized protein</fullName>
    </submittedName>
</protein>
<dbReference type="EMBL" id="QJKJ01003041">
    <property type="protein sequence ID" value="RDY00247.1"/>
    <property type="molecule type" value="Genomic_DNA"/>
</dbReference>
<dbReference type="AlphaFoldDB" id="A0A371HBY7"/>
<feature type="non-terminal residue" evidence="2">
    <location>
        <position position="1"/>
    </location>
</feature>
<name>A0A371HBY7_MUCPR</name>
<gene>
    <name evidence="2" type="ORF">CR513_16604</name>
</gene>
<evidence type="ECO:0000313" key="3">
    <source>
        <dbReference type="Proteomes" id="UP000257109"/>
    </source>
</evidence>
<sequence length="113" mass="12735">MENHLAELTSLVRQLVVGQQQPTMAAKICGICTFVEHPTDITGSSRIRIGHLITSNREDSHFGQDRIKGLMQPNNSDPHRTPIRGKQVINNRLRNTQHHLSNNNKAAESTYSR</sequence>
<keyword evidence="3" id="KW-1185">Reference proteome</keyword>
<proteinExistence type="predicted"/>
<evidence type="ECO:0000313" key="2">
    <source>
        <dbReference type="EMBL" id="RDY00247.1"/>
    </source>
</evidence>
<reference evidence="2" key="1">
    <citation type="submission" date="2018-05" db="EMBL/GenBank/DDBJ databases">
        <title>Draft genome of Mucuna pruriens seed.</title>
        <authorList>
            <person name="Nnadi N.E."/>
            <person name="Vos R."/>
            <person name="Hasami M.H."/>
            <person name="Devisetty U.K."/>
            <person name="Aguiy J.C."/>
        </authorList>
    </citation>
    <scope>NUCLEOTIDE SEQUENCE [LARGE SCALE GENOMIC DNA]</scope>
    <source>
        <strain evidence="2">JCA_2017</strain>
    </source>
</reference>
<organism evidence="2 3">
    <name type="scientific">Mucuna pruriens</name>
    <name type="common">Velvet bean</name>
    <name type="synonym">Dolichos pruriens</name>
    <dbReference type="NCBI Taxonomy" id="157652"/>
    <lineage>
        <taxon>Eukaryota</taxon>
        <taxon>Viridiplantae</taxon>
        <taxon>Streptophyta</taxon>
        <taxon>Embryophyta</taxon>
        <taxon>Tracheophyta</taxon>
        <taxon>Spermatophyta</taxon>
        <taxon>Magnoliopsida</taxon>
        <taxon>eudicotyledons</taxon>
        <taxon>Gunneridae</taxon>
        <taxon>Pentapetalae</taxon>
        <taxon>rosids</taxon>
        <taxon>fabids</taxon>
        <taxon>Fabales</taxon>
        <taxon>Fabaceae</taxon>
        <taxon>Papilionoideae</taxon>
        <taxon>50 kb inversion clade</taxon>
        <taxon>NPAAA clade</taxon>
        <taxon>indigoferoid/millettioid clade</taxon>
        <taxon>Phaseoleae</taxon>
        <taxon>Mucuna</taxon>
    </lineage>
</organism>
<evidence type="ECO:0000256" key="1">
    <source>
        <dbReference type="SAM" id="MobiDB-lite"/>
    </source>
</evidence>
<accession>A0A371HBY7</accession>